<evidence type="ECO:0000313" key="3">
    <source>
        <dbReference type="Proteomes" id="UP000729701"/>
    </source>
</evidence>
<keyword evidence="1" id="KW-0472">Membrane</keyword>
<feature type="transmembrane region" description="Helical" evidence="1">
    <location>
        <begin position="431"/>
        <end position="453"/>
    </location>
</feature>
<name>A0A951QZW0_9CYAN</name>
<organism evidence="2 3">
    <name type="scientific">Cyanomargarita calcarea GSE-NOS-MK-12-04C</name>
    <dbReference type="NCBI Taxonomy" id="2839659"/>
    <lineage>
        <taxon>Bacteria</taxon>
        <taxon>Bacillati</taxon>
        <taxon>Cyanobacteriota</taxon>
        <taxon>Cyanophyceae</taxon>
        <taxon>Nostocales</taxon>
        <taxon>Cyanomargaritaceae</taxon>
        <taxon>Cyanomargarita</taxon>
    </lineage>
</organism>
<evidence type="ECO:0000256" key="1">
    <source>
        <dbReference type="SAM" id="Phobius"/>
    </source>
</evidence>
<proteinExistence type="predicted"/>
<comment type="caution">
    <text evidence="2">The sequence shown here is derived from an EMBL/GenBank/DDBJ whole genome shotgun (WGS) entry which is preliminary data.</text>
</comment>
<accession>A0A951QZW0</accession>
<keyword evidence="1" id="KW-0812">Transmembrane</keyword>
<evidence type="ECO:0000313" key="2">
    <source>
        <dbReference type="EMBL" id="MBW4672443.1"/>
    </source>
</evidence>
<keyword evidence="1" id="KW-1133">Transmembrane helix</keyword>
<dbReference type="AlphaFoldDB" id="A0A951QZW0"/>
<gene>
    <name evidence="2" type="ORF">KME60_34755</name>
</gene>
<reference evidence="2" key="2">
    <citation type="journal article" date="2022" name="Microbiol. Resour. Announc.">
        <title>Metagenome Sequencing to Explore Phylogenomics of Terrestrial Cyanobacteria.</title>
        <authorList>
            <person name="Ward R.D."/>
            <person name="Stajich J.E."/>
            <person name="Johansen J.R."/>
            <person name="Huntemann M."/>
            <person name="Clum A."/>
            <person name="Foster B."/>
            <person name="Foster B."/>
            <person name="Roux S."/>
            <person name="Palaniappan K."/>
            <person name="Varghese N."/>
            <person name="Mukherjee S."/>
            <person name="Reddy T.B.K."/>
            <person name="Daum C."/>
            <person name="Copeland A."/>
            <person name="Chen I.A."/>
            <person name="Ivanova N.N."/>
            <person name="Kyrpides N.C."/>
            <person name="Shapiro N."/>
            <person name="Eloe-Fadrosh E.A."/>
            <person name="Pietrasiak N."/>
        </authorList>
    </citation>
    <scope>NUCLEOTIDE SEQUENCE</scope>
    <source>
        <strain evidence="2">GSE-NOS-MK-12-04C</strain>
    </source>
</reference>
<dbReference type="Proteomes" id="UP000729701">
    <property type="component" value="Unassembled WGS sequence"/>
</dbReference>
<feature type="transmembrane region" description="Helical" evidence="1">
    <location>
        <begin position="473"/>
        <end position="494"/>
    </location>
</feature>
<protein>
    <submittedName>
        <fullName evidence="2">Uncharacterized protein</fullName>
    </submittedName>
</protein>
<dbReference type="EMBL" id="JAHHGZ010000080">
    <property type="protein sequence ID" value="MBW4672443.1"/>
    <property type="molecule type" value="Genomic_DNA"/>
</dbReference>
<sequence>MSTIDTKIKSVLPGRLGISAKTGCSRPKLTLYAFHLHYNLAQGTKHQVNDANHLWIKCQELGKKLDIPKLESLPALITAQNSQLSNINGSILTQQILPFTAIEHQKHLHLRGEVNPLQIHDTYALDLTLRYPEPEVQLADLRGLNTDNCLLPNNINASLGQTLVLFTQPLGDIQNEQAFADACVIALLSTQTCQNLNIKCQFQGKLLGSQIYEYNNDADSPQQQCHILIWLNTNSKTTQLEEIGEYYYPLINLLNYRSKIIYARYQAMWCNQQAREDYSKLENKVIDFNDVKNQPVSSKLDKFSLWLNEIPEISLNYARQLRDLQIHKNTIQTNCKNYRIEFNKINNICIANDDLKFLLIFWELVEDTYVEQINTDLGYLQPSQNLFDQMINTIRGIVEIEQTERDRQIQQLLRDNETAAKERDRHLNKTIGALSFGLIASSMGAGSSRYLIAQNPGKYPTRPPFKDSAWVDFSLSFGVGILFGIPTALIWWKVSPYIQSYSHRRDYYNTAKKKLNTFLNLLEDNNKSNLFTDESRKELLKLIESKPNEVVALSKAIYSWCESKTEIKEALQNPQKTSDTNSDHRGYKQKLINLLTKKAEKITS</sequence>
<reference evidence="2" key="1">
    <citation type="submission" date="2021-05" db="EMBL/GenBank/DDBJ databases">
        <authorList>
            <person name="Pietrasiak N."/>
            <person name="Ward R."/>
            <person name="Stajich J.E."/>
            <person name="Kurbessoian T."/>
        </authorList>
    </citation>
    <scope>NUCLEOTIDE SEQUENCE</scope>
    <source>
        <strain evidence="2">GSE-NOS-MK-12-04C</strain>
    </source>
</reference>